<evidence type="ECO:0008006" key="4">
    <source>
        <dbReference type="Google" id="ProtNLM"/>
    </source>
</evidence>
<proteinExistence type="predicted"/>
<protein>
    <recommendedName>
        <fullName evidence="4">Fungal N-terminal domain-containing protein</fullName>
    </recommendedName>
</protein>
<evidence type="ECO:0000256" key="1">
    <source>
        <dbReference type="SAM" id="MobiDB-lite"/>
    </source>
</evidence>
<evidence type="ECO:0000313" key="3">
    <source>
        <dbReference type="Proteomes" id="UP000717696"/>
    </source>
</evidence>
<name>A0A9P9D5M2_9HYPO</name>
<feature type="compositionally biased region" description="Polar residues" evidence="1">
    <location>
        <begin position="184"/>
        <end position="212"/>
    </location>
</feature>
<comment type="caution">
    <text evidence="2">The sequence shown here is derived from an EMBL/GenBank/DDBJ whole genome shotgun (WGS) entry which is preliminary data.</text>
</comment>
<feature type="region of interest" description="Disordered" evidence="1">
    <location>
        <begin position="172"/>
        <end position="212"/>
    </location>
</feature>
<organism evidence="2 3">
    <name type="scientific">Dactylonectria estremocensis</name>
    <dbReference type="NCBI Taxonomy" id="1079267"/>
    <lineage>
        <taxon>Eukaryota</taxon>
        <taxon>Fungi</taxon>
        <taxon>Dikarya</taxon>
        <taxon>Ascomycota</taxon>
        <taxon>Pezizomycotina</taxon>
        <taxon>Sordariomycetes</taxon>
        <taxon>Hypocreomycetidae</taxon>
        <taxon>Hypocreales</taxon>
        <taxon>Nectriaceae</taxon>
        <taxon>Dactylonectria</taxon>
    </lineage>
</organism>
<sequence>MQKTQMVPIGLSLSDIKEAIKLSWKFYDALKNAPNEAKDMAKDFAILSGVLNQIQDDLNRGNGSAIAAHGERRMRLLESITADLMQTLAEVQTLVDKFRPLAEAGRMSEEIWRKIKFKMSQTKIHSIQKSITAHISAFSLLLTSMGNSSLHRIEAGLKELRLEANSVEVDFSGSVEESGKPTHDSTTTGAKQDNVEDNTLQQPPSVPLNRTSVLHREPPPNAKILPFDPRITDPLGIEVGMQRSKDFLLLIEQLPSTAHADIGDVIFSNCKVTCFNFYRLHGLHRTKFGRKDGSHELKLFQISKYPERFPETANDLSLEEWTSKLVHAYGRVNEPDTIHASHLYDYMYSTHFFHNIPMITSLVDAWGKVKVDQVERWLVYSLALCQVLKGWDSLDRLKALWAAIHQPETAFINKALLMPPLLAQPPARAVDRAVDDEDGRPSKGPELRNMRITRINQAKRVRQAKRVTQVERVRRRTGTMRQKTWMRNLKKNKEKN</sequence>
<keyword evidence="3" id="KW-1185">Reference proteome</keyword>
<dbReference type="EMBL" id="JAGMUU010000047">
    <property type="protein sequence ID" value="KAH7113173.1"/>
    <property type="molecule type" value="Genomic_DNA"/>
</dbReference>
<dbReference type="AlphaFoldDB" id="A0A9P9D5M2"/>
<evidence type="ECO:0000313" key="2">
    <source>
        <dbReference type="EMBL" id="KAH7113173.1"/>
    </source>
</evidence>
<dbReference type="OrthoDB" id="3045089at2759"/>
<accession>A0A9P9D5M2</accession>
<reference evidence="2" key="1">
    <citation type="journal article" date="2021" name="Nat. Commun.">
        <title>Genetic determinants of endophytism in the Arabidopsis root mycobiome.</title>
        <authorList>
            <person name="Mesny F."/>
            <person name="Miyauchi S."/>
            <person name="Thiergart T."/>
            <person name="Pickel B."/>
            <person name="Atanasova L."/>
            <person name="Karlsson M."/>
            <person name="Huettel B."/>
            <person name="Barry K.W."/>
            <person name="Haridas S."/>
            <person name="Chen C."/>
            <person name="Bauer D."/>
            <person name="Andreopoulos W."/>
            <person name="Pangilinan J."/>
            <person name="LaButti K."/>
            <person name="Riley R."/>
            <person name="Lipzen A."/>
            <person name="Clum A."/>
            <person name="Drula E."/>
            <person name="Henrissat B."/>
            <person name="Kohler A."/>
            <person name="Grigoriev I.V."/>
            <person name="Martin F.M."/>
            <person name="Hacquard S."/>
        </authorList>
    </citation>
    <scope>NUCLEOTIDE SEQUENCE</scope>
    <source>
        <strain evidence="2">MPI-CAGE-AT-0021</strain>
    </source>
</reference>
<dbReference type="Proteomes" id="UP000717696">
    <property type="component" value="Unassembled WGS sequence"/>
</dbReference>
<gene>
    <name evidence="2" type="ORF">B0J13DRAFT_613908</name>
</gene>